<evidence type="ECO:0000313" key="10">
    <source>
        <dbReference type="Proteomes" id="UP000295244"/>
    </source>
</evidence>
<feature type="binding site" evidence="6">
    <location>
        <position position="167"/>
    </location>
    <ligand>
        <name>Mg(2+)</name>
        <dbReference type="ChEBI" id="CHEBI:18420"/>
    </ligand>
</feature>
<sequence length="301" mass="31604">MELGAGGTVGRGEAASTGYYGQSPESDAAALQAVKVSDPWDMEGTLRANGALPASALAALDAALHDLAGKRLGVPVWRLLGYARPVPRTAYTLGIADLDTTLADLERLSGHPILKIKVGGWRDLETVREVRKRSHAELWVDANEAFSPDEAPEAARELKDAGIGMLEQPVPAAAGPEALKRVTDAVYPLPVIADESSLTARDVPRLSGCVSGVNVKLAKCGGIRRALEMIHTARAHGMLVMLGCMVETSLGISAAAQISGLADFVDLDGFLLLADDPFEGLSFEGGRVVVPERPGLGVEPR</sequence>
<dbReference type="PANTHER" id="PTHR48080:SF3">
    <property type="entry name" value="ENOLASE SUPERFAMILY MEMBER DDB_G0284701"/>
    <property type="match status" value="1"/>
</dbReference>
<dbReference type="PANTHER" id="PTHR48080">
    <property type="entry name" value="D-GALACTONATE DEHYDRATASE-RELATED"/>
    <property type="match status" value="1"/>
</dbReference>
<dbReference type="Gene3D" id="3.30.390.10">
    <property type="entry name" value="Enolase-like, N-terminal domain"/>
    <property type="match status" value="1"/>
</dbReference>
<evidence type="ECO:0000256" key="4">
    <source>
        <dbReference type="ARBA" id="ARBA00023235"/>
    </source>
</evidence>
<keyword evidence="2 6" id="KW-0479">Metal-binding</keyword>
<evidence type="ECO:0000256" key="3">
    <source>
        <dbReference type="ARBA" id="ARBA00022842"/>
    </source>
</evidence>
<dbReference type="InterPro" id="IPR029017">
    <property type="entry name" value="Enolase-like_N"/>
</dbReference>
<dbReference type="Pfam" id="PF13378">
    <property type="entry name" value="MR_MLE_C"/>
    <property type="match status" value="1"/>
</dbReference>
<feature type="binding site" evidence="6">
    <location>
        <position position="141"/>
    </location>
    <ligand>
        <name>Mg(2+)</name>
        <dbReference type="ChEBI" id="CHEBI:18420"/>
    </ligand>
</feature>
<dbReference type="InterPro" id="IPR034593">
    <property type="entry name" value="DgoD-like"/>
</dbReference>
<accession>A0A4R1BSV1</accession>
<dbReference type="GO" id="GO:0046872">
    <property type="term" value="F:metal ion binding"/>
    <property type="evidence" value="ECO:0007669"/>
    <property type="project" value="UniProtKB-KW"/>
</dbReference>
<dbReference type="CDD" id="cd03319">
    <property type="entry name" value="L-Ala-DL-Glu_epimerase"/>
    <property type="match status" value="1"/>
</dbReference>
<feature type="domain" description="Mandelate racemase/muconate lactonizing enzyme C-terminal" evidence="8">
    <location>
        <begin position="98"/>
        <end position="188"/>
    </location>
</feature>
<organism evidence="9 10">
    <name type="scientific">Rubrobacter taiwanensis</name>
    <dbReference type="NCBI Taxonomy" id="185139"/>
    <lineage>
        <taxon>Bacteria</taxon>
        <taxon>Bacillati</taxon>
        <taxon>Actinomycetota</taxon>
        <taxon>Rubrobacteria</taxon>
        <taxon>Rubrobacterales</taxon>
        <taxon>Rubrobacteraceae</taxon>
        <taxon>Rubrobacter</taxon>
    </lineage>
</organism>
<evidence type="ECO:0000259" key="8">
    <source>
        <dbReference type="SMART" id="SM00922"/>
    </source>
</evidence>
<feature type="active site" description="Proton acceptor; specific for (S)-substrate epimerization" evidence="5">
    <location>
        <position position="216"/>
    </location>
</feature>
<comment type="similarity">
    <text evidence="1 7">Belongs to the mandelate racemase/muconate lactonizing enzyme family.</text>
</comment>
<dbReference type="OrthoDB" id="5241672at2"/>
<comment type="cofactor">
    <cofactor evidence="6 7">
        <name>Mg(2+)</name>
        <dbReference type="ChEBI" id="CHEBI:18420"/>
    </cofactor>
    <text evidence="6 7">Binds 1 Mg(2+) ion per subunit.</text>
</comment>
<dbReference type="GO" id="GO:0016855">
    <property type="term" value="F:racemase and epimerase activity, acting on amino acids and derivatives"/>
    <property type="evidence" value="ECO:0007669"/>
    <property type="project" value="UniProtKB-UniRule"/>
</dbReference>
<keyword evidence="4 7" id="KW-0413">Isomerase</keyword>
<name>A0A4R1BSV1_9ACTN</name>
<evidence type="ECO:0000256" key="1">
    <source>
        <dbReference type="ARBA" id="ARBA00008031"/>
    </source>
</evidence>
<dbReference type="InterPro" id="IPR029065">
    <property type="entry name" value="Enolase_C-like"/>
</dbReference>
<dbReference type="InterPro" id="IPR013342">
    <property type="entry name" value="Mandelate_racemase_C"/>
</dbReference>
<evidence type="ECO:0000256" key="6">
    <source>
        <dbReference type="PIRSR" id="PIRSR634603-3"/>
    </source>
</evidence>
<reference evidence="9 10" key="1">
    <citation type="submission" date="2019-03" db="EMBL/GenBank/DDBJ databases">
        <title>Whole genome sequence of a novel Rubrobacter taiwanensis strain, isolated from Yellowstone National Park.</title>
        <authorList>
            <person name="Freed S."/>
            <person name="Ramaley R.F."/>
            <person name="Kyndt J.A."/>
        </authorList>
    </citation>
    <scope>NUCLEOTIDE SEQUENCE [LARGE SCALE GENOMIC DNA]</scope>
    <source>
        <strain evidence="9 10">Yellowstone</strain>
    </source>
</reference>
<dbReference type="SFLD" id="SFLDS00001">
    <property type="entry name" value="Enolase"/>
    <property type="match status" value="1"/>
</dbReference>
<feature type="binding site" evidence="6">
    <location>
        <position position="194"/>
    </location>
    <ligand>
        <name>Mg(2+)</name>
        <dbReference type="ChEBI" id="CHEBI:18420"/>
    </ligand>
</feature>
<dbReference type="InterPro" id="IPR018110">
    <property type="entry name" value="Mandel_Rmase/mucon_lact_enz_CS"/>
</dbReference>
<dbReference type="AlphaFoldDB" id="A0A4R1BSV1"/>
<gene>
    <name evidence="9" type="ORF">E0L93_01185</name>
</gene>
<dbReference type="SUPFAM" id="SSF51604">
    <property type="entry name" value="Enolase C-terminal domain-like"/>
    <property type="match status" value="1"/>
</dbReference>
<dbReference type="EMBL" id="SKBU01000003">
    <property type="protein sequence ID" value="TCJ20467.1"/>
    <property type="molecule type" value="Genomic_DNA"/>
</dbReference>
<dbReference type="GO" id="GO:0009063">
    <property type="term" value="P:amino acid catabolic process"/>
    <property type="evidence" value="ECO:0007669"/>
    <property type="project" value="InterPro"/>
</dbReference>
<dbReference type="PROSITE" id="PS00909">
    <property type="entry name" value="MR_MLE_2"/>
    <property type="match status" value="1"/>
</dbReference>
<dbReference type="SUPFAM" id="SSF54826">
    <property type="entry name" value="Enolase N-terminal domain-like"/>
    <property type="match status" value="1"/>
</dbReference>
<dbReference type="Pfam" id="PF02746">
    <property type="entry name" value="MR_MLE_N"/>
    <property type="match status" value="1"/>
</dbReference>
<comment type="caution">
    <text evidence="9">The sequence shown here is derived from an EMBL/GenBank/DDBJ whole genome shotgun (WGS) entry which is preliminary data.</text>
</comment>
<evidence type="ECO:0000256" key="7">
    <source>
        <dbReference type="RuleBase" id="RU366006"/>
    </source>
</evidence>
<dbReference type="Proteomes" id="UP000295244">
    <property type="component" value="Unassembled WGS sequence"/>
</dbReference>
<keyword evidence="10" id="KW-1185">Reference proteome</keyword>
<proteinExistence type="inferred from homology"/>
<feature type="active site" description="Proton acceptor; specific for (R)-substrate epimerization" evidence="5">
    <location>
        <position position="117"/>
    </location>
</feature>
<dbReference type="InterPro" id="IPR034603">
    <property type="entry name" value="Dipeptide_epimerase"/>
</dbReference>
<evidence type="ECO:0000313" key="9">
    <source>
        <dbReference type="EMBL" id="TCJ20467.1"/>
    </source>
</evidence>
<evidence type="ECO:0000256" key="5">
    <source>
        <dbReference type="PIRSR" id="PIRSR634603-1"/>
    </source>
</evidence>
<dbReference type="Gene3D" id="3.20.20.120">
    <property type="entry name" value="Enolase-like C-terminal domain"/>
    <property type="match status" value="1"/>
</dbReference>
<protein>
    <recommendedName>
        <fullName evidence="7">Dipeptide epimerase</fullName>
        <ecNumber evidence="7">5.1.1.-</ecNumber>
    </recommendedName>
</protein>
<dbReference type="SMART" id="SM00922">
    <property type="entry name" value="MR_MLE"/>
    <property type="match status" value="1"/>
</dbReference>
<keyword evidence="3 6" id="KW-0460">Magnesium</keyword>
<dbReference type="SFLD" id="SFLDG00180">
    <property type="entry name" value="muconate_cycloisomerase"/>
    <property type="match status" value="1"/>
</dbReference>
<dbReference type="InterPro" id="IPR036849">
    <property type="entry name" value="Enolase-like_C_sf"/>
</dbReference>
<dbReference type="PROSITE" id="PS00908">
    <property type="entry name" value="MR_MLE_1"/>
    <property type="match status" value="1"/>
</dbReference>
<evidence type="ECO:0000256" key="2">
    <source>
        <dbReference type="ARBA" id="ARBA00022723"/>
    </source>
</evidence>
<dbReference type="InterPro" id="IPR013341">
    <property type="entry name" value="Mandelate_racemase_N_dom"/>
</dbReference>
<dbReference type="EC" id="5.1.1.-" evidence="7"/>